<protein>
    <recommendedName>
        <fullName evidence="2">PPM-type phosphatase domain-containing protein</fullName>
    </recommendedName>
</protein>
<accession>I0HC13</accession>
<dbReference type="HOGENOM" id="CLU_034545_2_0_11"/>
<evidence type="ECO:0000256" key="1">
    <source>
        <dbReference type="SAM" id="MobiDB-lite"/>
    </source>
</evidence>
<feature type="domain" description="PPM-type phosphatase" evidence="2">
    <location>
        <begin position="101"/>
        <end position="438"/>
    </location>
</feature>
<proteinExistence type="predicted"/>
<sequence length="492" mass="48711">MKEATMIVVDCASCGDERDAGAAFCEACGRALEIGGSAPSGAGEGGGRLGAGDDPDPSSARRRACPHCRAARAVGADGYCEECGMLAGRPRDHIEADGGAVAAAVSDRGRRHHRNEDAMWLAVGEAAADVVVCDGVSASFDPDAASDIAARTAGELLAAAQHPEDEVAGGASGDGLAALLSPGDKPEMSGTAVRDRSESSAHGDGQARGGAEGARHEGPAGKGAEEARHEDSAGESAEGARHDADEAVADGDATPAVAIAGVVAAAIAGAAEAVVSLAHTGDPRRAASNPACTIVAAAVRGPHVGFGWVGDSRAYWLNADGPAEQLTEDDSWAAHMVKLGADPIEAMDDPRAHAITAWLGADAGPIMPRVGAFTATHDGLLVLCSDGLWNYLPDPEAFAATVRDCAAGRSLLEAARALVSFANRAGGADNITVALVPVHAPAPPAAGQHAGQPAAGQHAGQPAAGQLAAGPPAAGSPAAGPDPADSPAAEDN</sequence>
<gene>
    <name evidence="3" type="ordered locus">AMIS_53300</name>
</gene>
<feature type="region of interest" description="Disordered" evidence="1">
    <location>
        <begin position="444"/>
        <end position="492"/>
    </location>
</feature>
<evidence type="ECO:0000259" key="2">
    <source>
        <dbReference type="PROSITE" id="PS51746"/>
    </source>
</evidence>
<evidence type="ECO:0000313" key="4">
    <source>
        <dbReference type="Proteomes" id="UP000007882"/>
    </source>
</evidence>
<dbReference type="InterPro" id="IPR036457">
    <property type="entry name" value="PPM-type-like_dom_sf"/>
</dbReference>
<feature type="region of interest" description="Disordered" evidence="1">
    <location>
        <begin position="165"/>
        <end position="242"/>
    </location>
</feature>
<reference evidence="3 4" key="1">
    <citation type="submission" date="2012-02" db="EMBL/GenBank/DDBJ databases">
        <title>Complete genome sequence of Actinoplanes missouriensis 431 (= NBRC 102363).</title>
        <authorList>
            <person name="Ohnishi Y."/>
            <person name="Ishikawa J."/>
            <person name="Sekine M."/>
            <person name="Hosoyama A."/>
            <person name="Harada T."/>
            <person name="Narita H."/>
            <person name="Hata T."/>
            <person name="Konno Y."/>
            <person name="Tutikane K."/>
            <person name="Fujita N."/>
            <person name="Horinouchi S."/>
            <person name="Hayakawa M."/>
        </authorList>
    </citation>
    <scope>NUCLEOTIDE SEQUENCE [LARGE SCALE GENOMIC DNA]</scope>
    <source>
        <strain evidence="4">ATCC 14538 / DSM 43046 / CBS 188.64 / JCM 3121 / NBRC 102363 / NCIMB 12654 / NRRL B-3342 / UNCC 431</strain>
    </source>
</reference>
<dbReference type="EMBL" id="AP012319">
    <property type="protein sequence ID" value="BAL90550.1"/>
    <property type="molecule type" value="Genomic_DNA"/>
</dbReference>
<dbReference type="SMART" id="SM00331">
    <property type="entry name" value="PP2C_SIG"/>
    <property type="match status" value="1"/>
</dbReference>
<dbReference type="Proteomes" id="UP000007882">
    <property type="component" value="Chromosome"/>
</dbReference>
<dbReference type="SMART" id="SM00332">
    <property type="entry name" value="PP2Cc"/>
    <property type="match status" value="1"/>
</dbReference>
<dbReference type="Gene3D" id="3.60.40.10">
    <property type="entry name" value="PPM-type phosphatase domain"/>
    <property type="match status" value="1"/>
</dbReference>
<dbReference type="SUPFAM" id="SSF81606">
    <property type="entry name" value="PP2C-like"/>
    <property type="match status" value="1"/>
</dbReference>
<keyword evidence="4" id="KW-1185">Reference proteome</keyword>
<feature type="compositionally biased region" description="Low complexity" evidence="1">
    <location>
        <begin position="174"/>
        <end position="183"/>
    </location>
</feature>
<feature type="compositionally biased region" description="Basic and acidic residues" evidence="1">
    <location>
        <begin position="213"/>
        <end position="242"/>
    </location>
</feature>
<dbReference type="PROSITE" id="PS51746">
    <property type="entry name" value="PPM_2"/>
    <property type="match status" value="1"/>
</dbReference>
<evidence type="ECO:0000313" key="3">
    <source>
        <dbReference type="EMBL" id="BAL90550.1"/>
    </source>
</evidence>
<dbReference type="InterPro" id="IPR001932">
    <property type="entry name" value="PPM-type_phosphatase-like_dom"/>
</dbReference>
<feature type="region of interest" description="Disordered" evidence="1">
    <location>
        <begin position="39"/>
        <end position="62"/>
    </location>
</feature>
<dbReference type="PATRIC" id="fig|512565.3.peg.5324"/>
<dbReference type="AlphaFoldDB" id="I0HC13"/>
<dbReference type="CDD" id="cd00143">
    <property type="entry name" value="PP2Cc"/>
    <property type="match status" value="1"/>
</dbReference>
<dbReference type="Pfam" id="PF13672">
    <property type="entry name" value="PP2C_2"/>
    <property type="match status" value="1"/>
</dbReference>
<dbReference type="eggNOG" id="COG0631">
    <property type="taxonomic scope" value="Bacteria"/>
</dbReference>
<organism evidence="3 4">
    <name type="scientific">Actinoplanes missouriensis (strain ATCC 14538 / DSM 43046 / CBS 188.64 / JCM 3121 / NBRC 102363 / NCIMB 12654 / NRRL B-3342 / UNCC 431)</name>
    <dbReference type="NCBI Taxonomy" id="512565"/>
    <lineage>
        <taxon>Bacteria</taxon>
        <taxon>Bacillati</taxon>
        <taxon>Actinomycetota</taxon>
        <taxon>Actinomycetes</taxon>
        <taxon>Micromonosporales</taxon>
        <taxon>Micromonosporaceae</taxon>
        <taxon>Actinoplanes</taxon>
    </lineage>
</organism>
<dbReference type="KEGG" id="ams:AMIS_53300"/>
<name>I0HC13_ACTM4</name>
<dbReference type="STRING" id="512565.AMIS_53300"/>